<comment type="caution">
    <text evidence="1">The sequence shown here is derived from an EMBL/GenBank/DDBJ whole genome shotgun (WGS) entry which is preliminary data.</text>
</comment>
<name>A0ACC1LNS1_9FUNG</name>
<dbReference type="EMBL" id="JANBUP010000154">
    <property type="protein sequence ID" value="KAJ2812805.1"/>
    <property type="molecule type" value="Genomic_DNA"/>
</dbReference>
<evidence type="ECO:0000313" key="2">
    <source>
        <dbReference type="Proteomes" id="UP001140096"/>
    </source>
</evidence>
<protein>
    <submittedName>
        <fullName evidence="1">Uncharacterized protein</fullName>
    </submittedName>
</protein>
<proteinExistence type="predicted"/>
<accession>A0ACC1LNS1</accession>
<organism evidence="1 2">
    <name type="scientific">Coemansia furcata</name>
    <dbReference type="NCBI Taxonomy" id="417177"/>
    <lineage>
        <taxon>Eukaryota</taxon>
        <taxon>Fungi</taxon>
        <taxon>Fungi incertae sedis</taxon>
        <taxon>Zoopagomycota</taxon>
        <taxon>Kickxellomycotina</taxon>
        <taxon>Kickxellomycetes</taxon>
        <taxon>Kickxellales</taxon>
        <taxon>Kickxellaceae</taxon>
        <taxon>Coemansia</taxon>
    </lineage>
</organism>
<gene>
    <name evidence="1" type="ORF">H4S07_001141</name>
</gene>
<feature type="non-terminal residue" evidence="1">
    <location>
        <position position="346"/>
    </location>
</feature>
<dbReference type="Proteomes" id="UP001140096">
    <property type="component" value="Unassembled WGS sequence"/>
</dbReference>
<evidence type="ECO:0000313" key="1">
    <source>
        <dbReference type="EMBL" id="KAJ2812805.1"/>
    </source>
</evidence>
<reference evidence="1" key="1">
    <citation type="submission" date="2022-07" db="EMBL/GenBank/DDBJ databases">
        <title>Phylogenomic reconstructions and comparative analyses of Kickxellomycotina fungi.</title>
        <authorList>
            <person name="Reynolds N.K."/>
            <person name="Stajich J.E."/>
            <person name="Barry K."/>
            <person name="Grigoriev I.V."/>
            <person name="Crous P."/>
            <person name="Smith M.E."/>
        </authorList>
    </citation>
    <scope>NUCLEOTIDE SEQUENCE</scope>
    <source>
        <strain evidence="1">CBS 102833</strain>
    </source>
</reference>
<sequence>MAGADKKRGNDNGFVFTRVRTSTKAAMGQATIGSNNENKPVVIHSVDELAGNKRQASSEASPKLEFPEPKRRVAAPAPVVQELSVPVRKAPQPTPLISRTRTRAIQPPPTTPSANGRQRRATAAAAAATESTGTPRMRPVARAGTRKSTMGARRRSTFSMRGKRASSIGGGFKATPHDSVSAGDFYRHISPELPEPIRLRQLLAWCARRTASNASQGGWPVELPPGVRRVLDDALREAVDDMHSAFEKGAIATSWYHRPVDQAESLEKEPAVLADHPENVANRDARDRLLARVETLRKEDAAWVRELKRAGAEHARALARLPTSVQALPANKDENEKAVLLQPIAV</sequence>
<keyword evidence="2" id="KW-1185">Reference proteome</keyword>